<dbReference type="PROSITE" id="PS50808">
    <property type="entry name" value="ZF_BED"/>
    <property type="match status" value="1"/>
</dbReference>
<evidence type="ECO:0000256" key="7">
    <source>
        <dbReference type="ARBA" id="ARBA00023163"/>
    </source>
</evidence>
<dbReference type="GO" id="GO:0009791">
    <property type="term" value="P:post-embryonic development"/>
    <property type="evidence" value="ECO:0007669"/>
    <property type="project" value="UniProtKB-ARBA"/>
</dbReference>
<keyword evidence="5" id="KW-0805">Transcription regulation</keyword>
<dbReference type="PANTHER" id="PTHR46481">
    <property type="entry name" value="ZINC FINGER BED DOMAIN-CONTAINING PROTEIN 4"/>
    <property type="match status" value="1"/>
</dbReference>
<keyword evidence="7" id="KW-0804">Transcription</keyword>
<dbReference type="SUPFAM" id="SSF140996">
    <property type="entry name" value="Hermes dimerisation domain"/>
    <property type="match status" value="1"/>
</dbReference>
<protein>
    <recommendedName>
        <fullName evidence="11">BED-type domain-containing protein</fullName>
    </recommendedName>
</protein>
<accession>A0A9N9SWH3</accession>
<dbReference type="InterPro" id="IPR052035">
    <property type="entry name" value="ZnF_BED_domain_contain"/>
</dbReference>
<dbReference type="GO" id="GO:0005634">
    <property type="term" value="C:nucleus"/>
    <property type="evidence" value="ECO:0007669"/>
    <property type="project" value="UniProtKB-SubCell"/>
</dbReference>
<dbReference type="SUPFAM" id="SSF53098">
    <property type="entry name" value="Ribonuclease H-like"/>
    <property type="match status" value="1"/>
</dbReference>
<keyword evidence="8" id="KW-0539">Nucleus</keyword>
<gene>
    <name evidence="12" type="ORF">DIABBA_LOCUS5393</name>
</gene>
<dbReference type="AlphaFoldDB" id="A0A9N9SWH3"/>
<dbReference type="Proteomes" id="UP001153709">
    <property type="component" value="Chromosome 3"/>
</dbReference>
<dbReference type="GO" id="GO:0003677">
    <property type="term" value="F:DNA binding"/>
    <property type="evidence" value="ECO:0007669"/>
    <property type="project" value="UniProtKB-KW"/>
</dbReference>
<dbReference type="OrthoDB" id="1607513at2759"/>
<comment type="subcellular location">
    <subcellularLocation>
        <location evidence="1">Nucleus</location>
    </subcellularLocation>
</comment>
<proteinExistence type="predicted"/>
<dbReference type="SUPFAM" id="SSF57667">
    <property type="entry name" value="beta-beta-alpha zinc fingers"/>
    <property type="match status" value="1"/>
</dbReference>
<evidence type="ECO:0000256" key="8">
    <source>
        <dbReference type="ARBA" id="ARBA00023242"/>
    </source>
</evidence>
<dbReference type="InterPro" id="IPR003656">
    <property type="entry name" value="Znf_BED"/>
</dbReference>
<sequence>MPLPRRKVSDMWEHFDEVNSKGIAKCKYCSSIIKTTGGSMGNLKRHLGRKHPTVNLSIERKTSCVVQEIRDDIQDEIIAESTEEIPGPSNPVKKSIKKDTQSKLEEYVSKPISSKKSRAIDIQLLRMVVKEYQPFSLVDDVEFKTFVSMLNSGYSLPTRKTLSNNLLSQLYLSELEKVKQKLKNVNAVSLTTDTWTSSTTESYLSVTAHFFENNLELTSVLLECIKMEDRHTGENYSRHLKEIVGTYGLEGNIAACTTDNAANVTLAVQLCNWRHIPCFAHTLNLIVKNAVEEISETSDKVKSIVTYFKKSTVATSQLQVFQEQMGLPKLKLKQEVPTRWNSLYEMFSRIFEIKNAVISALAVLGTDYTLSADDWYIIEKVIAILKIYLDVTTEISAEKYVTISKIIPIVKMMRKKMNSLSFENEPEKIKQMVLKLKSGLKERFKNIEDNELYCQSTILDPRFKKYGFVDEVKFKRACEFMKKKLQSFRISDEIDDQNQIPSTSQNSQPIVANKDLWDDFDEEVKTVCAYDYNPQAAAIIEVDRYLKEPLLLRTMDPLKWWKERSNIYPRLFQLVKRRLCLVATSVPSERIFSKSGYVITERRNRITSKKVREIMFLNHNL</sequence>
<keyword evidence="6" id="KW-0238">DNA-binding</keyword>
<dbReference type="Pfam" id="PF05699">
    <property type="entry name" value="Dimer_Tnp_hAT"/>
    <property type="match status" value="1"/>
</dbReference>
<organism evidence="12 13">
    <name type="scientific">Diabrotica balteata</name>
    <name type="common">Banded cucumber beetle</name>
    <dbReference type="NCBI Taxonomy" id="107213"/>
    <lineage>
        <taxon>Eukaryota</taxon>
        <taxon>Metazoa</taxon>
        <taxon>Ecdysozoa</taxon>
        <taxon>Arthropoda</taxon>
        <taxon>Hexapoda</taxon>
        <taxon>Insecta</taxon>
        <taxon>Pterygota</taxon>
        <taxon>Neoptera</taxon>
        <taxon>Endopterygota</taxon>
        <taxon>Coleoptera</taxon>
        <taxon>Polyphaga</taxon>
        <taxon>Cucujiformia</taxon>
        <taxon>Chrysomeloidea</taxon>
        <taxon>Chrysomelidae</taxon>
        <taxon>Galerucinae</taxon>
        <taxon>Diabroticina</taxon>
        <taxon>Diabroticites</taxon>
        <taxon>Diabrotica</taxon>
    </lineage>
</organism>
<feature type="domain" description="BED-type" evidence="11">
    <location>
        <begin position="6"/>
        <end position="58"/>
    </location>
</feature>
<name>A0A9N9SWH3_DIABA</name>
<dbReference type="GO" id="GO:0046983">
    <property type="term" value="F:protein dimerization activity"/>
    <property type="evidence" value="ECO:0007669"/>
    <property type="project" value="InterPro"/>
</dbReference>
<evidence type="ECO:0000256" key="2">
    <source>
        <dbReference type="ARBA" id="ARBA00022723"/>
    </source>
</evidence>
<evidence type="ECO:0000256" key="9">
    <source>
        <dbReference type="PROSITE-ProRule" id="PRU00027"/>
    </source>
</evidence>
<dbReference type="PANTHER" id="PTHR46481:SF10">
    <property type="entry name" value="ZINC FINGER BED DOMAIN-CONTAINING PROTEIN 39"/>
    <property type="match status" value="1"/>
</dbReference>
<evidence type="ECO:0000256" key="10">
    <source>
        <dbReference type="SAM" id="MobiDB-lite"/>
    </source>
</evidence>
<dbReference type="InterPro" id="IPR012337">
    <property type="entry name" value="RNaseH-like_sf"/>
</dbReference>
<evidence type="ECO:0000313" key="12">
    <source>
        <dbReference type="EMBL" id="CAG9831836.1"/>
    </source>
</evidence>
<dbReference type="InterPro" id="IPR008906">
    <property type="entry name" value="HATC_C_dom"/>
</dbReference>
<dbReference type="Pfam" id="PF02892">
    <property type="entry name" value="zf-BED"/>
    <property type="match status" value="1"/>
</dbReference>
<feature type="region of interest" description="Disordered" evidence="10">
    <location>
        <begin position="79"/>
        <end position="98"/>
    </location>
</feature>
<evidence type="ECO:0000256" key="3">
    <source>
        <dbReference type="ARBA" id="ARBA00022771"/>
    </source>
</evidence>
<evidence type="ECO:0000259" key="11">
    <source>
        <dbReference type="PROSITE" id="PS50808"/>
    </source>
</evidence>
<keyword evidence="4" id="KW-0862">Zinc</keyword>
<evidence type="ECO:0000256" key="5">
    <source>
        <dbReference type="ARBA" id="ARBA00023015"/>
    </source>
</evidence>
<keyword evidence="2" id="KW-0479">Metal-binding</keyword>
<dbReference type="EMBL" id="OU898278">
    <property type="protein sequence ID" value="CAG9831836.1"/>
    <property type="molecule type" value="Genomic_DNA"/>
</dbReference>
<keyword evidence="3 9" id="KW-0863">Zinc-finger</keyword>
<reference evidence="12" key="1">
    <citation type="submission" date="2022-01" db="EMBL/GenBank/DDBJ databases">
        <authorList>
            <person name="King R."/>
        </authorList>
    </citation>
    <scope>NUCLEOTIDE SEQUENCE</scope>
</reference>
<evidence type="ECO:0000313" key="13">
    <source>
        <dbReference type="Proteomes" id="UP001153709"/>
    </source>
</evidence>
<dbReference type="InterPro" id="IPR036236">
    <property type="entry name" value="Znf_C2H2_sf"/>
</dbReference>
<dbReference type="GO" id="GO:0008270">
    <property type="term" value="F:zinc ion binding"/>
    <property type="evidence" value="ECO:0007669"/>
    <property type="project" value="UniProtKB-KW"/>
</dbReference>
<dbReference type="SMART" id="SM00614">
    <property type="entry name" value="ZnF_BED"/>
    <property type="match status" value="1"/>
</dbReference>
<keyword evidence="13" id="KW-1185">Reference proteome</keyword>
<evidence type="ECO:0000256" key="6">
    <source>
        <dbReference type="ARBA" id="ARBA00023125"/>
    </source>
</evidence>
<evidence type="ECO:0000256" key="4">
    <source>
        <dbReference type="ARBA" id="ARBA00022833"/>
    </source>
</evidence>
<evidence type="ECO:0000256" key="1">
    <source>
        <dbReference type="ARBA" id="ARBA00004123"/>
    </source>
</evidence>